<sequence length="108" mass="12616">MDDNTYIYGDNTYQIEKVDGVLVEPYLLVQDDKLIKYFKSNHTFAVYDIKSETLIELIFTMTCWSDDFIAYKVNEIGIGYEVTKVYHGRLVEKNKNCNVDLNDVIKTL</sequence>
<reference evidence="1" key="1">
    <citation type="journal article" date="2020" name="Nature">
        <title>Giant virus diversity and host interactions through global metagenomics.</title>
        <authorList>
            <person name="Schulz F."/>
            <person name="Roux S."/>
            <person name="Paez-Espino D."/>
            <person name="Jungbluth S."/>
            <person name="Walsh D.A."/>
            <person name="Denef V.J."/>
            <person name="McMahon K.D."/>
            <person name="Konstantinidis K.T."/>
            <person name="Eloe-Fadrosh E.A."/>
            <person name="Kyrpides N.C."/>
            <person name="Woyke T."/>
        </authorList>
    </citation>
    <scope>NUCLEOTIDE SEQUENCE</scope>
    <source>
        <strain evidence="1">GVMAG-M-3300027804-48</strain>
    </source>
</reference>
<name>A0A6C0LFZ1_9ZZZZ</name>
<dbReference type="EMBL" id="MN740489">
    <property type="protein sequence ID" value="QHU29473.1"/>
    <property type="molecule type" value="Genomic_DNA"/>
</dbReference>
<protein>
    <submittedName>
        <fullName evidence="1">Uncharacterized protein</fullName>
    </submittedName>
</protein>
<proteinExistence type="predicted"/>
<dbReference type="AlphaFoldDB" id="A0A6C0LFZ1"/>
<accession>A0A6C0LFZ1</accession>
<evidence type="ECO:0000313" key="1">
    <source>
        <dbReference type="EMBL" id="QHU29473.1"/>
    </source>
</evidence>
<organism evidence="1">
    <name type="scientific">viral metagenome</name>
    <dbReference type="NCBI Taxonomy" id="1070528"/>
    <lineage>
        <taxon>unclassified sequences</taxon>
        <taxon>metagenomes</taxon>
        <taxon>organismal metagenomes</taxon>
    </lineage>
</organism>